<dbReference type="eggNOG" id="COG5622">
    <property type="taxonomic scope" value="Bacteria"/>
</dbReference>
<proteinExistence type="predicted"/>
<dbReference type="Pfam" id="PF10116">
    <property type="entry name" value="Host_attach"/>
    <property type="match status" value="1"/>
</dbReference>
<feature type="region of interest" description="Disordered" evidence="1">
    <location>
        <begin position="46"/>
        <end position="75"/>
    </location>
</feature>
<accession>A0A0H4X6I0</accession>
<name>A0A0H4X6I0_9BACT</name>
<dbReference type="Proteomes" id="UP000009026">
    <property type="component" value="Chromosome"/>
</dbReference>
<organism evidence="2 3">
    <name type="scientific">Pseudomyxococcus hansupus</name>
    <dbReference type="NCBI Taxonomy" id="1297742"/>
    <lineage>
        <taxon>Bacteria</taxon>
        <taxon>Pseudomonadati</taxon>
        <taxon>Myxococcota</taxon>
        <taxon>Myxococcia</taxon>
        <taxon>Myxococcales</taxon>
        <taxon>Cystobacterineae</taxon>
        <taxon>Myxococcaceae</taxon>
        <taxon>Pseudomyxococcus</taxon>
    </lineage>
</organism>
<evidence type="ECO:0000256" key="1">
    <source>
        <dbReference type="SAM" id="MobiDB-lite"/>
    </source>
</evidence>
<keyword evidence="3" id="KW-1185">Reference proteome</keyword>
<dbReference type="PATRIC" id="fig|1297742.4.peg.6193"/>
<sequence length="146" mass="16615">MANGTLWILVGNASRARLFATDAKAEEDWRLLEEFHHDESRAHQAELVEQADNPNAGTLHGPPVENEPNGRRELEHDRFARQLSAFLDKGHDRHDFDKLVIAAPPEFLGRIRRLLSARVRQRVLLDVDSDYSNVPAKDLPNRVPVL</sequence>
<dbReference type="InterPro" id="IPR019291">
    <property type="entry name" value="Host_attachment_protein"/>
</dbReference>
<dbReference type="OrthoDB" id="329419at2"/>
<dbReference type="RefSeq" id="WP_002635632.1">
    <property type="nucleotide sequence ID" value="NZ_CP012109.1"/>
</dbReference>
<dbReference type="EMBL" id="CP012109">
    <property type="protein sequence ID" value="AKQ69190.1"/>
    <property type="molecule type" value="Genomic_DNA"/>
</dbReference>
<evidence type="ECO:0000313" key="3">
    <source>
        <dbReference type="Proteomes" id="UP000009026"/>
    </source>
</evidence>
<dbReference type="KEGG" id="mym:A176_006102"/>
<protein>
    <recommendedName>
        <fullName evidence="4">Host attachment protein</fullName>
    </recommendedName>
</protein>
<dbReference type="AlphaFoldDB" id="A0A0H4X6I0"/>
<dbReference type="STRING" id="1297742.A176_006102"/>
<evidence type="ECO:0000313" key="2">
    <source>
        <dbReference type="EMBL" id="AKQ69190.1"/>
    </source>
</evidence>
<evidence type="ECO:0008006" key="4">
    <source>
        <dbReference type="Google" id="ProtNLM"/>
    </source>
</evidence>
<reference evidence="2 3" key="1">
    <citation type="journal article" date="2016" name="PLoS ONE">
        <title>Complete Genome Sequence and Comparative Genomics of a Novel Myxobacterium Myxococcus hansupus.</title>
        <authorList>
            <person name="Sharma G."/>
            <person name="Narwani T."/>
            <person name="Subramanian S."/>
        </authorList>
    </citation>
    <scope>NUCLEOTIDE SEQUENCE [LARGE SCALE GENOMIC DNA]</scope>
    <source>
        <strain evidence="3">mixupus</strain>
    </source>
</reference>
<gene>
    <name evidence="2" type="ORF">A176_006102</name>
</gene>